<dbReference type="PROSITE" id="PS50966">
    <property type="entry name" value="ZF_SWIM"/>
    <property type="match status" value="1"/>
</dbReference>
<protein>
    <recommendedName>
        <fullName evidence="6">SWIM-type domain-containing protein</fullName>
    </recommendedName>
</protein>
<feature type="compositionally biased region" description="Polar residues" evidence="5">
    <location>
        <begin position="410"/>
        <end position="435"/>
    </location>
</feature>
<comment type="caution">
    <text evidence="7">The sequence shown here is derived from an EMBL/GenBank/DDBJ whole genome shotgun (WGS) entry which is preliminary data.</text>
</comment>
<gene>
    <name evidence="7" type="ORF">MERR_LOCUS29375</name>
</gene>
<keyword evidence="8" id="KW-1185">Reference proteome</keyword>
<dbReference type="Proteomes" id="UP000467841">
    <property type="component" value="Unassembled WGS sequence"/>
</dbReference>
<evidence type="ECO:0000259" key="6">
    <source>
        <dbReference type="PROSITE" id="PS50966"/>
    </source>
</evidence>
<feature type="region of interest" description="Disordered" evidence="5">
    <location>
        <begin position="323"/>
        <end position="383"/>
    </location>
</feature>
<dbReference type="OrthoDB" id="1918246at2759"/>
<accession>A0A6D2K096</accession>
<keyword evidence="1" id="KW-0479">Metal-binding</keyword>
<dbReference type="PANTHER" id="PTHR31973:SF187">
    <property type="entry name" value="MUTATOR TRANSPOSASE MUDRA PROTEIN"/>
    <property type="match status" value="1"/>
</dbReference>
<evidence type="ECO:0000256" key="3">
    <source>
        <dbReference type="ARBA" id="ARBA00022833"/>
    </source>
</evidence>
<keyword evidence="2 4" id="KW-0863">Zinc-finger</keyword>
<evidence type="ECO:0000256" key="4">
    <source>
        <dbReference type="PROSITE-ProRule" id="PRU00325"/>
    </source>
</evidence>
<dbReference type="InterPro" id="IPR006564">
    <property type="entry name" value="Znf_PMZ"/>
</dbReference>
<keyword evidence="3" id="KW-0862">Zinc</keyword>
<evidence type="ECO:0000256" key="5">
    <source>
        <dbReference type="SAM" id="MobiDB-lite"/>
    </source>
</evidence>
<feature type="region of interest" description="Disordered" evidence="5">
    <location>
        <begin position="396"/>
        <end position="470"/>
    </location>
</feature>
<feature type="compositionally biased region" description="Basic and acidic residues" evidence="5">
    <location>
        <begin position="334"/>
        <end position="365"/>
    </location>
</feature>
<feature type="domain" description="SWIM-type" evidence="6">
    <location>
        <begin position="257"/>
        <end position="289"/>
    </location>
</feature>
<proteinExistence type="predicted"/>
<sequence length="470" mass="53710">MPMKIEELIKSCFRIVVSRAQCQAARNKARKWITREYEEQFSRLRDYGAEILESNPGSSVDIDYIKNAEGLDVFNRFYVCFDIIRRKWKNTCRPIIGVDGTFLKSTISGQLLVALGRDADNAIYPIAWCIVQVENTDNWLWFMNKIKADLGLEDGDNYILISDRQKGLISAARTTLPKIEHRMCVRHIYGNMVRVRARLTMVRIAKRDVIAGGHESLCTPYVIEYLEELLKKEKVEEAKVYRSTNNTWQVIHQESTHRVSLAARTCTCRRCEITGIPCAHAYAVILHIKGQPQEYVCHWFRTSLWRITYDEGIIPLRSARFWPVGDGPTVHKPPPPEDKEDKGDKENGKGEKKKGKGETKLTKKDKERKKGKNESPTKKKTKLLKRVMHCGICGEATHNSRFHDPKKNKNPNGDSSQVDASQDHASQGHASQSTHNSRPKKKSKKNPNGDSSQVDASQVQHSQSENWAPW</sequence>
<organism evidence="7 8">
    <name type="scientific">Microthlaspi erraticum</name>
    <dbReference type="NCBI Taxonomy" id="1685480"/>
    <lineage>
        <taxon>Eukaryota</taxon>
        <taxon>Viridiplantae</taxon>
        <taxon>Streptophyta</taxon>
        <taxon>Embryophyta</taxon>
        <taxon>Tracheophyta</taxon>
        <taxon>Spermatophyta</taxon>
        <taxon>Magnoliopsida</taxon>
        <taxon>eudicotyledons</taxon>
        <taxon>Gunneridae</taxon>
        <taxon>Pentapetalae</taxon>
        <taxon>rosids</taxon>
        <taxon>malvids</taxon>
        <taxon>Brassicales</taxon>
        <taxon>Brassicaceae</taxon>
        <taxon>Coluteocarpeae</taxon>
        <taxon>Microthlaspi</taxon>
    </lineage>
</organism>
<name>A0A6D2K096_9BRAS</name>
<dbReference type="InterPro" id="IPR018289">
    <property type="entry name" value="MULE_transposase_dom"/>
</dbReference>
<dbReference type="GO" id="GO:0008270">
    <property type="term" value="F:zinc ion binding"/>
    <property type="evidence" value="ECO:0007669"/>
    <property type="project" value="UniProtKB-KW"/>
</dbReference>
<evidence type="ECO:0000313" key="8">
    <source>
        <dbReference type="Proteomes" id="UP000467841"/>
    </source>
</evidence>
<dbReference type="EMBL" id="CACVBM020001262">
    <property type="protein sequence ID" value="CAA7042140.1"/>
    <property type="molecule type" value="Genomic_DNA"/>
</dbReference>
<dbReference type="PANTHER" id="PTHR31973">
    <property type="entry name" value="POLYPROTEIN, PUTATIVE-RELATED"/>
    <property type="match status" value="1"/>
</dbReference>
<dbReference type="InterPro" id="IPR007527">
    <property type="entry name" value="Znf_SWIM"/>
</dbReference>
<dbReference type="AlphaFoldDB" id="A0A6D2K096"/>
<dbReference type="Pfam" id="PF10551">
    <property type="entry name" value="MULE"/>
    <property type="match status" value="1"/>
</dbReference>
<evidence type="ECO:0000256" key="1">
    <source>
        <dbReference type="ARBA" id="ARBA00022723"/>
    </source>
</evidence>
<reference evidence="7" key="1">
    <citation type="submission" date="2020-01" db="EMBL/GenBank/DDBJ databases">
        <authorList>
            <person name="Mishra B."/>
        </authorList>
    </citation>
    <scope>NUCLEOTIDE SEQUENCE [LARGE SCALE GENOMIC DNA]</scope>
</reference>
<dbReference type="SMART" id="SM00575">
    <property type="entry name" value="ZnF_PMZ"/>
    <property type="match status" value="1"/>
</dbReference>
<dbReference type="Pfam" id="PF04434">
    <property type="entry name" value="SWIM"/>
    <property type="match status" value="1"/>
</dbReference>
<evidence type="ECO:0000313" key="7">
    <source>
        <dbReference type="EMBL" id="CAA7042140.1"/>
    </source>
</evidence>
<feature type="compositionally biased region" description="Polar residues" evidence="5">
    <location>
        <begin position="449"/>
        <end position="470"/>
    </location>
</feature>
<evidence type="ECO:0000256" key="2">
    <source>
        <dbReference type="ARBA" id="ARBA00022771"/>
    </source>
</evidence>